<accession>A0A2T7BPL2</accession>
<keyword evidence="2" id="KW-1185">Reference proteome</keyword>
<evidence type="ECO:0000313" key="1">
    <source>
        <dbReference type="EMBL" id="PUZ29615.1"/>
    </source>
</evidence>
<dbReference type="AlphaFoldDB" id="A0A2T7BPL2"/>
<proteinExistence type="predicted"/>
<protein>
    <recommendedName>
        <fullName evidence="3">Bacteriocin-protection protein</fullName>
    </recommendedName>
</protein>
<comment type="caution">
    <text evidence="1">The sequence shown here is derived from an EMBL/GenBank/DDBJ whole genome shotgun (WGS) entry which is preliminary data.</text>
</comment>
<dbReference type="Proteomes" id="UP000244450">
    <property type="component" value="Unassembled WGS sequence"/>
</dbReference>
<sequence length="208" mass="23110">MDADLAKKLLFKEADAPYFVVNLPASLQAAFKGKGLHTAFPAKEQAPFLLLFVEDVASLEAIASKAVKAMAPDGKLWVSYPKISSGIKTDITRDKGWEPMTGKGWQRVSLISLDDTWSAFRLKPMTAEDAQARRKGSPEVPGVDMVNRTITPPADLVALFKKWPEAKKKFDTLSFSGRREYLIWIETAKQAATRERRLQGTIEKLLAS</sequence>
<dbReference type="RefSeq" id="WP_108686252.1">
    <property type="nucleotide sequence ID" value="NZ_QCYK01000001.1"/>
</dbReference>
<reference evidence="1 2" key="1">
    <citation type="submission" date="2018-04" db="EMBL/GenBank/DDBJ databases">
        <title>Chitinophaga fuyangensis sp. nov., isolated from soil in a chemical factory.</title>
        <authorList>
            <person name="Chen K."/>
        </authorList>
    </citation>
    <scope>NUCLEOTIDE SEQUENCE [LARGE SCALE GENOMIC DNA]</scope>
    <source>
        <strain evidence="1 2">LY-1</strain>
    </source>
</reference>
<name>A0A2T7BPL2_9BACT</name>
<evidence type="ECO:0000313" key="2">
    <source>
        <dbReference type="Proteomes" id="UP000244450"/>
    </source>
</evidence>
<evidence type="ECO:0008006" key="3">
    <source>
        <dbReference type="Google" id="ProtNLM"/>
    </source>
</evidence>
<dbReference type="OrthoDB" id="9800461at2"/>
<organism evidence="1 2">
    <name type="scientific">Chitinophaga parva</name>
    <dbReference type="NCBI Taxonomy" id="2169414"/>
    <lineage>
        <taxon>Bacteria</taxon>
        <taxon>Pseudomonadati</taxon>
        <taxon>Bacteroidota</taxon>
        <taxon>Chitinophagia</taxon>
        <taxon>Chitinophagales</taxon>
        <taxon>Chitinophagaceae</taxon>
        <taxon>Chitinophaga</taxon>
    </lineage>
</organism>
<gene>
    <name evidence="1" type="ORF">DCC81_09275</name>
</gene>
<dbReference type="EMBL" id="QCYK01000001">
    <property type="protein sequence ID" value="PUZ29615.1"/>
    <property type="molecule type" value="Genomic_DNA"/>
</dbReference>
<dbReference type="Pfam" id="PF13376">
    <property type="entry name" value="OmdA"/>
    <property type="match status" value="1"/>
</dbReference>